<name>A0A8S9ZF61_9BILA</name>
<dbReference type="GO" id="GO:0016746">
    <property type="term" value="F:acyltransferase activity"/>
    <property type="evidence" value="ECO:0007669"/>
    <property type="project" value="UniProtKB-KW"/>
</dbReference>
<evidence type="ECO:0000256" key="1">
    <source>
        <dbReference type="ARBA" id="ARBA00004141"/>
    </source>
</evidence>
<evidence type="ECO:0000256" key="6">
    <source>
        <dbReference type="ARBA" id="ARBA00023315"/>
    </source>
</evidence>
<feature type="transmembrane region" description="Helical" evidence="7">
    <location>
        <begin position="816"/>
        <end position="837"/>
    </location>
</feature>
<keyword evidence="5 7" id="KW-0472">Membrane</keyword>
<dbReference type="EMBL" id="JABEBT010000117">
    <property type="protein sequence ID" value="KAF7631138.1"/>
    <property type="molecule type" value="Genomic_DNA"/>
</dbReference>
<evidence type="ECO:0000256" key="4">
    <source>
        <dbReference type="ARBA" id="ARBA00022989"/>
    </source>
</evidence>
<dbReference type="Pfam" id="PF10354">
    <property type="entry name" value="BMT5-like"/>
    <property type="match status" value="1"/>
</dbReference>
<feature type="transmembrane region" description="Helical" evidence="7">
    <location>
        <begin position="467"/>
        <end position="486"/>
    </location>
</feature>
<gene>
    <name evidence="9" type="ORF">Mgra_00008632</name>
</gene>
<comment type="caution">
    <text evidence="9">The sequence shown here is derived from an EMBL/GenBank/DDBJ whole genome shotgun (WGS) entry which is preliminary data.</text>
</comment>
<dbReference type="GO" id="GO:0070042">
    <property type="term" value="F:rRNA (uridine-N3-)-methyltransferase activity"/>
    <property type="evidence" value="ECO:0007669"/>
    <property type="project" value="InterPro"/>
</dbReference>
<feature type="transmembrane region" description="Helical" evidence="7">
    <location>
        <begin position="393"/>
        <end position="412"/>
    </location>
</feature>
<organism evidence="9 10">
    <name type="scientific">Meloidogyne graminicola</name>
    <dbReference type="NCBI Taxonomy" id="189291"/>
    <lineage>
        <taxon>Eukaryota</taxon>
        <taxon>Metazoa</taxon>
        <taxon>Ecdysozoa</taxon>
        <taxon>Nematoda</taxon>
        <taxon>Chromadorea</taxon>
        <taxon>Rhabditida</taxon>
        <taxon>Tylenchina</taxon>
        <taxon>Tylenchomorpha</taxon>
        <taxon>Tylenchoidea</taxon>
        <taxon>Meloidogynidae</taxon>
        <taxon>Meloidogyninae</taxon>
        <taxon>Meloidogyne</taxon>
    </lineage>
</organism>
<evidence type="ECO:0000313" key="9">
    <source>
        <dbReference type="EMBL" id="KAF7631138.1"/>
    </source>
</evidence>
<proteinExistence type="predicted"/>
<evidence type="ECO:0000256" key="2">
    <source>
        <dbReference type="ARBA" id="ARBA00022679"/>
    </source>
</evidence>
<dbReference type="AlphaFoldDB" id="A0A8S9ZF61"/>
<feature type="transmembrane region" description="Helical" evidence="7">
    <location>
        <begin position="292"/>
        <end position="316"/>
    </location>
</feature>
<feature type="transmembrane region" description="Helical" evidence="7">
    <location>
        <begin position="635"/>
        <end position="653"/>
    </location>
</feature>
<evidence type="ECO:0000256" key="7">
    <source>
        <dbReference type="SAM" id="Phobius"/>
    </source>
</evidence>
<evidence type="ECO:0000313" key="10">
    <source>
        <dbReference type="Proteomes" id="UP000605970"/>
    </source>
</evidence>
<dbReference type="GO" id="GO:0016020">
    <property type="term" value="C:membrane"/>
    <property type="evidence" value="ECO:0007669"/>
    <property type="project" value="UniProtKB-SubCell"/>
</dbReference>
<feature type="transmembrane region" description="Helical" evidence="7">
    <location>
        <begin position="604"/>
        <end position="623"/>
    </location>
</feature>
<accession>A0A8S9ZF61</accession>
<feature type="transmembrane region" description="Helical" evidence="7">
    <location>
        <begin position="557"/>
        <end position="578"/>
    </location>
</feature>
<sequence>MNLIGSSILILGDGNFSFSLALSNIFPDKYLTATVYEEENEWRKKYDGFDTNVLDKILNKCINTKVFFKVDALNLKELSKKTKFSDIIFNFPHHGGKTNLRESRILLRKIFESVAGILSTSDPRSTRFHLTLAPGQSGIEILNTKSCFSSIPPIFKTDSWQPLELAAEFGLVAVNVEEFDLNKFPEYFSSGYKNTKIGFKNNGNSHTISFEWSGYFINAGAEKFSLEKAKKIELLRFNTCKTIDKCVFHQFLPVRKYHVSIIFGQSYEWQNIEKMDGLEKHIFSLRGSCLSIFLNLPINAALHLAIYTIVSIVSYIKAQNYRYVGSLETPYTKNFLDTIIFKNLNKLLLFQLMQCLDIIHFTMDPSCLLLLFHTCQVRALLFWGKNQVGKRPIFLNLLCCQLLSIPSAWAFQRYLKPHDARGNTLRLLIPPVIGFAFCYFCFGGAVKHIIGLISLSYMLLIFSPVQYVGLLVFVYAMGYLIFMHWYRWIYLGGYQLDITGPMVVSSHLSNNEFIDVTLLAFSLQDGQSQKKLNDAQKKEALNSMALKLYKFREVPSILAYLSYLFKFQTILAGPLSFYSDYMDFINGTGEYYGKPNYIPNQTWVVFKKLSAAFCFCVLIYLYADSSEPEQIVSPAALAMPLYRWLALFWFVIFMQRVQYYYVWIFSDAICNLSGFGFSGFTETGYPKWEMMTNIDAWKVEVNSSELQRNSRWLEHNNNALAQKLRMRECQNIERLPPTYFRPYGMDSLWVGYYLTFITGALVTLAARTVRRCVRHHFKTNLWKSRLYDFLTFFATKFALMYTTFPFVTMNLNPGLILYRRLYFCVHILSICAILILPRIMSPFRISRLTLNDCIITHEIFQSIKVLNFLTFLKTTPSPLSEPKNVFTVSISNSSTIKYPRIPTNNNKKAISRKLSIFVKRINKNPRAIPNDT</sequence>
<keyword evidence="10" id="KW-1185">Reference proteome</keyword>
<feature type="transmembrane region" description="Helical" evidence="7">
    <location>
        <begin position="749"/>
        <end position="766"/>
    </location>
</feature>
<dbReference type="Pfam" id="PF03062">
    <property type="entry name" value="MBOAT"/>
    <property type="match status" value="1"/>
</dbReference>
<evidence type="ECO:0000259" key="8">
    <source>
        <dbReference type="Pfam" id="PF10354"/>
    </source>
</evidence>
<evidence type="ECO:0000256" key="5">
    <source>
        <dbReference type="ARBA" id="ARBA00023136"/>
    </source>
</evidence>
<comment type="subcellular location">
    <subcellularLocation>
        <location evidence="1">Membrane</location>
        <topology evidence="1">Multi-pass membrane protein</topology>
    </subcellularLocation>
</comment>
<dbReference type="GO" id="GO:0070475">
    <property type="term" value="P:rRNA base methylation"/>
    <property type="evidence" value="ECO:0007669"/>
    <property type="project" value="InterPro"/>
</dbReference>
<dbReference type="GO" id="GO:0030258">
    <property type="term" value="P:lipid modification"/>
    <property type="evidence" value="ECO:0007669"/>
    <property type="project" value="TreeGrafter"/>
</dbReference>
<dbReference type="InterPro" id="IPR049941">
    <property type="entry name" value="LPLAT_7/PORCN-like"/>
</dbReference>
<dbReference type="InterPro" id="IPR019446">
    <property type="entry name" value="BMT5-like"/>
</dbReference>
<feature type="domain" description="25S rRNA (uridine-N(3))-methyltransferase BMT5-like" evidence="8">
    <location>
        <begin position="9"/>
        <end position="189"/>
    </location>
</feature>
<dbReference type="PANTHER" id="PTHR13906">
    <property type="entry name" value="PORCUPINE"/>
    <property type="match status" value="1"/>
</dbReference>
<feature type="transmembrane region" description="Helical" evidence="7">
    <location>
        <begin position="660"/>
        <end position="680"/>
    </location>
</feature>
<evidence type="ECO:0000256" key="3">
    <source>
        <dbReference type="ARBA" id="ARBA00022692"/>
    </source>
</evidence>
<keyword evidence="4 7" id="KW-1133">Transmembrane helix</keyword>
<feature type="transmembrane region" description="Helical" evidence="7">
    <location>
        <begin position="786"/>
        <end position="804"/>
    </location>
</feature>
<dbReference type="PANTHER" id="PTHR13906:SF4">
    <property type="entry name" value="LYSOPHOSPHOLIPID ACYLTRANSFERASE 6"/>
    <property type="match status" value="1"/>
</dbReference>
<feature type="transmembrane region" description="Helical" evidence="7">
    <location>
        <begin position="432"/>
        <end position="460"/>
    </location>
</feature>
<keyword evidence="6" id="KW-0012">Acyltransferase</keyword>
<dbReference type="InterPro" id="IPR004299">
    <property type="entry name" value="MBOAT_fam"/>
</dbReference>
<dbReference type="Proteomes" id="UP000605970">
    <property type="component" value="Unassembled WGS sequence"/>
</dbReference>
<reference evidence="9" key="1">
    <citation type="journal article" date="2020" name="Ecol. Evol.">
        <title>Genome structure and content of the rice root-knot nematode (Meloidogyne graminicola).</title>
        <authorList>
            <person name="Phan N.T."/>
            <person name="Danchin E.G.J."/>
            <person name="Klopp C."/>
            <person name="Perfus-Barbeoch L."/>
            <person name="Kozlowski D.K."/>
            <person name="Koutsovoulos G.D."/>
            <person name="Lopez-Roques C."/>
            <person name="Bouchez O."/>
            <person name="Zahm M."/>
            <person name="Besnard G."/>
            <person name="Bellafiore S."/>
        </authorList>
    </citation>
    <scope>NUCLEOTIDE SEQUENCE</scope>
    <source>
        <strain evidence="9">VN-18</strain>
    </source>
</reference>
<protein>
    <recommendedName>
        <fullName evidence="8">25S rRNA (uridine-N(3))-methyltransferase BMT5-like domain-containing protein</fullName>
    </recommendedName>
</protein>
<keyword evidence="2" id="KW-0808">Transferase</keyword>
<dbReference type="OrthoDB" id="286734at2759"/>
<keyword evidence="3 7" id="KW-0812">Transmembrane</keyword>